<gene>
    <name evidence="2" type="ORF">PKB_1580</name>
</gene>
<dbReference type="OrthoDB" id="6903763at2"/>
<dbReference type="PATRIC" id="fig|1301098.3.peg.1573"/>
<reference evidence="2 3" key="2">
    <citation type="submission" date="2014-05" db="EMBL/GenBank/DDBJ databases">
        <title>Genome sequence of the 3-chlorobenzoate degrading bacterium Pseudomonas knackmussii B13 shows multiple evidence for horizontal gene transfer.</title>
        <authorList>
            <person name="Miyazaki R."/>
            <person name="Bertelli C."/>
            <person name="Falquet L."/>
            <person name="Robinson-Rechavi M."/>
            <person name="Gharib W."/>
            <person name="Roy S."/>
            <person name="Van der Meer J.R."/>
        </authorList>
    </citation>
    <scope>NUCLEOTIDE SEQUENCE [LARGE SCALE GENOMIC DNA]</scope>
    <source>
        <strain evidence="2 3">B13</strain>
    </source>
</reference>
<dbReference type="HOGENOM" id="CLU_163360_2_1_6"/>
<name>A0A024HDH3_PSEKB</name>
<evidence type="ECO:0000313" key="3">
    <source>
        <dbReference type="Proteomes" id="UP000025241"/>
    </source>
</evidence>
<dbReference type="AlphaFoldDB" id="A0A024HDH3"/>
<sequence length="87" mass="9065">MKALVVLALAGFSSLALAEQADAAAQPQSPAVEQYTYGMKLDIAHVVSTTDVSNVCGVVPAQMTYEDSQGQRHTLEYQVMGSGCTGG</sequence>
<feature type="chain" id="PRO_5001529899" evidence="1">
    <location>
        <begin position="19"/>
        <end position="87"/>
    </location>
</feature>
<keyword evidence="1" id="KW-0732">Signal</keyword>
<proteinExistence type="predicted"/>
<feature type="signal peptide" evidence="1">
    <location>
        <begin position="1"/>
        <end position="18"/>
    </location>
</feature>
<dbReference type="Proteomes" id="UP000025241">
    <property type="component" value="Chromosome I"/>
</dbReference>
<reference evidence="2 3" key="1">
    <citation type="submission" date="2013-03" db="EMBL/GenBank/DDBJ databases">
        <authorList>
            <person name="Linke B."/>
        </authorList>
    </citation>
    <scope>NUCLEOTIDE SEQUENCE [LARGE SCALE GENOMIC DNA]</scope>
    <source>
        <strain evidence="2 3">B13</strain>
    </source>
</reference>
<accession>A0A024HDH3</accession>
<keyword evidence="3" id="KW-1185">Reference proteome</keyword>
<dbReference type="EMBL" id="HG322950">
    <property type="protein sequence ID" value="CDF82941.1"/>
    <property type="molecule type" value="Genomic_DNA"/>
</dbReference>
<evidence type="ECO:0000313" key="2">
    <source>
        <dbReference type="EMBL" id="CDF82941.1"/>
    </source>
</evidence>
<evidence type="ECO:0000256" key="1">
    <source>
        <dbReference type="SAM" id="SignalP"/>
    </source>
</evidence>
<organism evidence="2 3">
    <name type="scientific">Pseudomonas knackmussii (strain DSM 6978 / CCUG 54928 / LMG 23759 / B13)</name>
    <dbReference type="NCBI Taxonomy" id="1301098"/>
    <lineage>
        <taxon>Bacteria</taxon>
        <taxon>Pseudomonadati</taxon>
        <taxon>Pseudomonadota</taxon>
        <taxon>Gammaproteobacteria</taxon>
        <taxon>Pseudomonadales</taxon>
        <taxon>Pseudomonadaceae</taxon>
        <taxon>Pseudomonas</taxon>
    </lineage>
</organism>
<dbReference type="InterPro" id="IPR021245">
    <property type="entry name" value="DUF2790"/>
</dbReference>
<dbReference type="RefSeq" id="WP_043257045.1">
    <property type="nucleotide sequence ID" value="NZ_HG322950.1"/>
</dbReference>
<dbReference type="KEGG" id="pkc:PKB_1580"/>
<dbReference type="Gene3D" id="2.30.140.50">
    <property type="entry name" value="Protein of unknown function DUF2790"/>
    <property type="match status" value="1"/>
</dbReference>
<protein>
    <submittedName>
        <fullName evidence="2">Hypothetical secreted protein</fullName>
    </submittedName>
</protein>
<dbReference type="Pfam" id="PF10976">
    <property type="entry name" value="DUF2790"/>
    <property type="match status" value="1"/>
</dbReference>